<dbReference type="EMBL" id="JABEZW010000009">
    <property type="protein sequence ID" value="MBA0775931.1"/>
    <property type="molecule type" value="Genomic_DNA"/>
</dbReference>
<name>A0A7J9EST0_9ROSI</name>
<organism evidence="1 2">
    <name type="scientific">Gossypium trilobum</name>
    <dbReference type="NCBI Taxonomy" id="34281"/>
    <lineage>
        <taxon>Eukaryota</taxon>
        <taxon>Viridiplantae</taxon>
        <taxon>Streptophyta</taxon>
        <taxon>Embryophyta</taxon>
        <taxon>Tracheophyta</taxon>
        <taxon>Spermatophyta</taxon>
        <taxon>Magnoliopsida</taxon>
        <taxon>eudicotyledons</taxon>
        <taxon>Gunneridae</taxon>
        <taxon>Pentapetalae</taxon>
        <taxon>rosids</taxon>
        <taxon>malvids</taxon>
        <taxon>Malvales</taxon>
        <taxon>Malvaceae</taxon>
        <taxon>Malvoideae</taxon>
        <taxon>Gossypium</taxon>
    </lineage>
</organism>
<comment type="caution">
    <text evidence="1">The sequence shown here is derived from an EMBL/GenBank/DDBJ whole genome shotgun (WGS) entry which is preliminary data.</text>
</comment>
<accession>A0A7J9EST0</accession>
<evidence type="ECO:0000313" key="2">
    <source>
        <dbReference type="Proteomes" id="UP000593568"/>
    </source>
</evidence>
<protein>
    <submittedName>
        <fullName evidence="1">Uncharacterized protein</fullName>
    </submittedName>
</protein>
<sequence length="31" mass="3410">MHPVDILGESQHLAYEGAIGSVRYHEDARTG</sequence>
<keyword evidence="2" id="KW-1185">Reference proteome</keyword>
<dbReference type="Proteomes" id="UP000593568">
    <property type="component" value="Unassembled WGS sequence"/>
</dbReference>
<dbReference type="AlphaFoldDB" id="A0A7J9EST0"/>
<reference evidence="1 2" key="1">
    <citation type="journal article" date="2019" name="Genome Biol. Evol.">
        <title>Insights into the evolution of the New World diploid cottons (Gossypium, subgenus Houzingenia) based on genome sequencing.</title>
        <authorList>
            <person name="Grover C.E."/>
            <person name="Arick M.A. 2nd"/>
            <person name="Thrash A."/>
            <person name="Conover J.L."/>
            <person name="Sanders W.S."/>
            <person name="Peterson D.G."/>
            <person name="Frelichowski J.E."/>
            <person name="Scheffler J.A."/>
            <person name="Scheffler B.E."/>
            <person name="Wendel J.F."/>
        </authorList>
    </citation>
    <scope>NUCLEOTIDE SEQUENCE [LARGE SCALE GENOMIC DNA]</scope>
    <source>
        <strain evidence="1">8</strain>
        <tissue evidence="1">Leaf</tissue>
    </source>
</reference>
<proteinExistence type="predicted"/>
<evidence type="ECO:0000313" key="1">
    <source>
        <dbReference type="EMBL" id="MBA0775931.1"/>
    </source>
</evidence>
<gene>
    <name evidence="1" type="ORF">Gotri_011013</name>
</gene>